<keyword evidence="4" id="KW-1185">Reference proteome</keyword>
<gene>
    <name evidence="3" type="ORF">ANN_10819</name>
</gene>
<comment type="caution">
    <text evidence="3">The sequence shown here is derived from an EMBL/GenBank/DDBJ whole genome shotgun (WGS) entry which is preliminary data.</text>
</comment>
<proteinExistence type="predicted"/>
<feature type="domain" description="Reverse transcriptase" evidence="2">
    <location>
        <begin position="46"/>
        <end position="151"/>
    </location>
</feature>
<evidence type="ECO:0000256" key="1">
    <source>
        <dbReference type="SAM" id="MobiDB-lite"/>
    </source>
</evidence>
<dbReference type="EMBL" id="JAJSOF020000015">
    <property type="protein sequence ID" value="KAJ4440970.1"/>
    <property type="molecule type" value="Genomic_DNA"/>
</dbReference>
<name>A0ABQ8T5M4_PERAM</name>
<reference evidence="3 4" key="1">
    <citation type="journal article" date="2022" name="Allergy">
        <title>Genome assembly and annotation of Periplaneta americana reveal a comprehensive cockroach allergen profile.</title>
        <authorList>
            <person name="Wang L."/>
            <person name="Xiong Q."/>
            <person name="Saelim N."/>
            <person name="Wang L."/>
            <person name="Nong W."/>
            <person name="Wan A.T."/>
            <person name="Shi M."/>
            <person name="Liu X."/>
            <person name="Cao Q."/>
            <person name="Hui J.H.L."/>
            <person name="Sookrung N."/>
            <person name="Leung T.F."/>
            <person name="Tungtrongchitr A."/>
            <person name="Tsui S.K.W."/>
        </authorList>
    </citation>
    <scope>NUCLEOTIDE SEQUENCE [LARGE SCALE GENOMIC DNA]</scope>
    <source>
        <strain evidence="3">PWHHKU_190912</strain>
    </source>
</reference>
<sequence length="297" mass="33922">MDENKESTVATKRKKPSSNYNSTPFATENPFEPLAGLTNKTEDQDLLKQVQEILPASQFGFRSHHSCPQQLHRIADTILDSYGEKLVFLVLFLDTEKVFDKVSHDGLLYKIKNHISLTHFRIIKSYLCSRNFSIKYESTQSKSHPIPFGVPQVHDKLTIAHFSDDISVLSKDIAEMAARQLQDFCEDIYIYCNNLRIIMNPLKSKVVIFTYKKKVFYEPITLRGIPVSEHQVVRYRGLTLDTKLTWQCHKVVEEAIASCSDAPIAENIDVCVVLDEAENSQAPNINKAVRDAKKCVW</sequence>
<dbReference type="InterPro" id="IPR000477">
    <property type="entry name" value="RT_dom"/>
</dbReference>
<evidence type="ECO:0000313" key="3">
    <source>
        <dbReference type="EMBL" id="KAJ4440970.1"/>
    </source>
</evidence>
<organism evidence="3 4">
    <name type="scientific">Periplaneta americana</name>
    <name type="common">American cockroach</name>
    <name type="synonym">Blatta americana</name>
    <dbReference type="NCBI Taxonomy" id="6978"/>
    <lineage>
        <taxon>Eukaryota</taxon>
        <taxon>Metazoa</taxon>
        <taxon>Ecdysozoa</taxon>
        <taxon>Arthropoda</taxon>
        <taxon>Hexapoda</taxon>
        <taxon>Insecta</taxon>
        <taxon>Pterygota</taxon>
        <taxon>Neoptera</taxon>
        <taxon>Polyneoptera</taxon>
        <taxon>Dictyoptera</taxon>
        <taxon>Blattodea</taxon>
        <taxon>Blattoidea</taxon>
        <taxon>Blattidae</taxon>
        <taxon>Blattinae</taxon>
        <taxon>Periplaneta</taxon>
    </lineage>
</organism>
<feature type="compositionally biased region" description="Polar residues" evidence="1">
    <location>
        <begin position="17"/>
        <end position="26"/>
    </location>
</feature>
<dbReference type="Proteomes" id="UP001148838">
    <property type="component" value="Unassembled WGS sequence"/>
</dbReference>
<protein>
    <recommendedName>
        <fullName evidence="2">Reverse transcriptase domain-containing protein</fullName>
    </recommendedName>
</protein>
<evidence type="ECO:0000259" key="2">
    <source>
        <dbReference type="Pfam" id="PF00078"/>
    </source>
</evidence>
<evidence type="ECO:0000313" key="4">
    <source>
        <dbReference type="Proteomes" id="UP001148838"/>
    </source>
</evidence>
<dbReference type="Pfam" id="PF00078">
    <property type="entry name" value="RVT_1"/>
    <property type="match status" value="1"/>
</dbReference>
<accession>A0ABQ8T5M4</accession>
<feature type="region of interest" description="Disordered" evidence="1">
    <location>
        <begin position="1"/>
        <end position="33"/>
    </location>
</feature>